<evidence type="ECO:0000259" key="5">
    <source>
        <dbReference type="PROSITE" id="PS50931"/>
    </source>
</evidence>
<dbReference type="EMBL" id="JACHMY010000001">
    <property type="protein sequence ID" value="MBB5841013.1"/>
    <property type="molecule type" value="Genomic_DNA"/>
</dbReference>
<evidence type="ECO:0000256" key="3">
    <source>
        <dbReference type="ARBA" id="ARBA00023125"/>
    </source>
</evidence>
<dbReference type="Pfam" id="PF00126">
    <property type="entry name" value="HTH_1"/>
    <property type="match status" value="1"/>
</dbReference>
<gene>
    <name evidence="6" type="ORF">HDA39_007747</name>
</gene>
<reference evidence="6 7" key="1">
    <citation type="submission" date="2020-08" db="EMBL/GenBank/DDBJ databases">
        <title>Sequencing the genomes of 1000 actinobacteria strains.</title>
        <authorList>
            <person name="Klenk H.-P."/>
        </authorList>
    </citation>
    <scope>NUCLEOTIDE SEQUENCE [LARGE SCALE GENOMIC DNA]</scope>
    <source>
        <strain evidence="6 7">DSM 28967</strain>
    </source>
</reference>
<keyword evidence="4" id="KW-0804">Transcription</keyword>
<dbReference type="InterPro" id="IPR000847">
    <property type="entry name" value="LysR_HTH_N"/>
</dbReference>
<dbReference type="GO" id="GO:0003677">
    <property type="term" value="F:DNA binding"/>
    <property type="evidence" value="ECO:0007669"/>
    <property type="project" value="UniProtKB-KW"/>
</dbReference>
<evidence type="ECO:0000313" key="7">
    <source>
        <dbReference type="Proteomes" id="UP000549971"/>
    </source>
</evidence>
<evidence type="ECO:0000256" key="2">
    <source>
        <dbReference type="ARBA" id="ARBA00023015"/>
    </source>
</evidence>
<organism evidence="6 7">
    <name type="scientific">Kribbella italica</name>
    <dbReference type="NCBI Taxonomy" id="1540520"/>
    <lineage>
        <taxon>Bacteria</taxon>
        <taxon>Bacillati</taxon>
        <taxon>Actinomycetota</taxon>
        <taxon>Actinomycetes</taxon>
        <taxon>Propionibacteriales</taxon>
        <taxon>Kribbellaceae</taxon>
        <taxon>Kribbella</taxon>
    </lineage>
</organism>
<dbReference type="PROSITE" id="PS50931">
    <property type="entry name" value="HTH_LYSR"/>
    <property type="match status" value="1"/>
</dbReference>
<dbReference type="SUPFAM" id="SSF46785">
    <property type="entry name" value="Winged helix' DNA-binding domain"/>
    <property type="match status" value="1"/>
</dbReference>
<dbReference type="SUPFAM" id="SSF53850">
    <property type="entry name" value="Periplasmic binding protein-like II"/>
    <property type="match status" value="1"/>
</dbReference>
<dbReference type="Gene3D" id="1.10.10.10">
    <property type="entry name" value="Winged helix-like DNA-binding domain superfamily/Winged helix DNA-binding domain"/>
    <property type="match status" value="1"/>
</dbReference>
<sequence>MLDLRRLRLLRELHARGTMHGAAKALGYTPSAISQQLAVLEREAGAKLLERTGRNVRLTDAGQALVRHAAVLLDGLEAAEAEVAAIAAGHPAGVVRVSAFQSAFLRIVAPAVAALAESHPGVRVEVTEAEVEESIPALRLRQLDAVVGDEYSGQPRPVHLDLTREPLVREQVRLVLPESHPQAGKAKVHMADLSGARWGACQPGTGHRDMQIRACRDLGHFEPDLRYASDDFLILVEMVRTAGACALLPDLVLGYGVPGVAVRPTAEGPIDREVFLLTRATRTPAIEAVAAALHTAALQTASAQ</sequence>
<name>A0A7W9JF91_9ACTN</name>
<protein>
    <submittedName>
        <fullName evidence="6">DNA-binding transcriptional LysR family regulator</fullName>
    </submittedName>
</protein>
<keyword evidence="2" id="KW-0805">Transcription regulation</keyword>
<evidence type="ECO:0000313" key="6">
    <source>
        <dbReference type="EMBL" id="MBB5841013.1"/>
    </source>
</evidence>
<dbReference type="Proteomes" id="UP000549971">
    <property type="component" value="Unassembled WGS sequence"/>
</dbReference>
<evidence type="ECO:0000256" key="4">
    <source>
        <dbReference type="ARBA" id="ARBA00023163"/>
    </source>
</evidence>
<proteinExistence type="inferred from homology"/>
<dbReference type="GO" id="GO:0032993">
    <property type="term" value="C:protein-DNA complex"/>
    <property type="evidence" value="ECO:0007669"/>
    <property type="project" value="TreeGrafter"/>
</dbReference>
<comment type="similarity">
    <text evidence="1">Belongs to the LysR transcriptional regulatory family.</text>
</comment>
<feature type="domain" description="HTH lysR-type" evidence="5">
    <location>
        <begin position="2"/>
        <end position="59"/>
    </location>
</feature>
<dbReference type="InterPro" id="IPR005119">
    <property type="entry name" value="LysR_subst-bd"/>
</dbReference>
<dbReference type="InterPro" id="IPR036388">
    <property type="entry name" value="WH-like_DNA-bd_sf"/>
</dbReference>
<evidence type="ECO:0000256" key="1">
    <source>
        <dbReference type="ARBA" id="ARBA00009437"/>
    </source>
</evidence>
<dbReference type="RefSeq" id="WP_184803764.1">
    <property type="nucleotide sequence ID" value="NZ_JACHMY010000001.1"/>
</dbReference>
<dbReference type="Pfam" id="PF03466">
    <property type="entry name" value="LysR_substrate"/>
    <property type="match status" value="1"/>
</dbReference>
<dbReference type="PANTHER" id="PTHR30346">
    <property type="entry name" value="TRANSCRIPTIONAL DUAL REGULATOR HCAR-RELATED"/>
    <property type="match status" value="1"/>
</dbReference>
<dbReference type="Gene3D" id="3.40.190.10">
    <property type="entry name" value="Periplasmic binding protein-like II"/>
    <property type="match status" value="2"/>
</dbReference>
<dbReference type="InterPro" id="IPR036390">
    <property type="entry name" value="WH_DNA-bd_sf"/>
</dbReference>
<comment type="caution">
    <text evidence="6">The sequence shown here is derived from an EMBL/GenBank/DDBJ whole genome shotgun (WGS) entry which is preliminary data.</text>
</comment>
<keyword evidence="7" id="KW-1185">Reference proteome</keyword>
<dbReference type="AlphaFoldDB" id="A0A7W9JF91"/>
<accession>A0A7W9JF91</accession>
<dbReference type="GO" id="GO:0003700">
    <property type="term" value="F:DNA-binding transcription factor activity"/>
    <property type="evidence" value="ECO:0007669"/>
    <property type="project" value="InterPro"/>
</dbReference>
<dbReference type="PANTHER" id="PTHR30346:SF29">
    <property type="entry name" value="LYSR SUBSTRATE-BINDING"/>
    <property type="match status" value="1"/>
</dbReference>
<dbReference type="FunFam" id="1.10.10.10:FF:000001">
    <property type="entry name" value="LysR family transcriptional regulator"/>
    <property type="match status" value="1"/>
</dbReference>
<keyword evidence="3 6" id="KW-0238">DNA-binding</keyword>